<organism evidence="1 2">
    <name type="scientific">Poseidonocella sedimentorum</name>
    <dbReference type="NCBI Taxonomy" id="871652"/>
    <lineage>
        <taxon>Bacteria</taxon>
        <taxon>Pseudomonadati</taxon>
        <taxon>Pseudomonadota</taxon>
        <taxon>Alphaproteobacteria</taxon>
        <taxon>Rhodobacterales</taxon>
        <taxon>Roseobacteraceae</taxon>
        <taxon>Poseidonocella</taxon>
    </lineage>
</organism>
<reference evidence="1 2" key="1">
    <citation type="submission" date="2016-10" db="EMBL/GenBank/DDBJ databases">
        <authorList>
            <person name="de Groot N.N."/>
        </authorList>
    </citation>
    <scope>NUCLEOTIDE SEQUENCE [LARGE SCALE GENOMIC DNA]</scope>
    <source>
        <strain evidence="2">KMM 9023,NRIC 0796,JCM 17311,KCTC 23692</strain>
    </source>
</reference>
<gene>
    <name evidence="1" type="ORF">SAMN04515673_10154</name>
</gene>
<dbReference type="RefSeq" id="WP_092075448.1">
    <property type="nucleotide sequence ID" value="NZ_FOYI01000001.1"/>
</dbReference>
<evidence type="ECO:0000313" key="1">
    <source>
        <dbReference type="EMBL" id="SFQ94581.1"/>
    </source>
</evidence>
<dbReference type="OrthoDB" id="7869201at2"/>
<dbReference type="EMBL" id="FOYI01000001">
    <property type="protein sequence ID" value="SFQ94581.1"/>
    <property type="molecule type" value="Genomic_DNA"/>
</dbReference>
<evidence type="ECO:0000313" key="2">
    <source>
        <dbReference type="Proteomes" id="UP000199302"/>
    </source>
</evidence>
<dbReference type="Proteomes" id="UP000199302">
    <property type="component" value="Unassembled WGS sequence"/>
</dbReference>
<name>A0A1I6CN62_9RHOB</name>
<proteinExistence type="predicted"/>
<evidence type="ECO:0008006" key="3">
    <source>
        <dbReference type="Google" id="ProtNLM"/>
    </source>
</evidence>
<accession>A0A1I6CN62</accession>
<dbReference type="AlphaFoldDB" id="A0A1I6CN62"/>
<dbReference type="STRING" id="871652.SAMN04515673_10154"/>
<protein>
    <recommendedName>
        <fullName evidence="3">Antifreeze protein</fullName>
    </recommendedName>
</protein>
<keyword evidence="2" id="KW-1185">Reference proteome</keyword>
<sequence>MNICKPTLPSSAQPLAWASAAQQYWLMLAEAQMVMGMRMAGMAMMWSIPRSEYRRMVVEKQEGYSAAAHAATRAILSGQPPEKVAKAAVRPIRARTRSNYRRLAKRGPA</sequence>